<dbReference type="AlphaFoldDB" id="A0A6H1ZD41"/>
<reference evidence="1" key="1">
    <citation type="submission" date="2020-03" db="EMBL/GenBank/DDBJ databases">
        <title>The deep terrestrial virosphere.</title>
        <authorList>
            <person name="Holmfeldt K."/>
            <person name="Nilsson E."/>
            <person name="Simone D."/>
            <person name="Lopez-Fernandez M."/>
            <person name="Wu X."/>
            <person name="de Brujin I."/>
            <person name="Lundin D."/>
            <person name="Andersson A."/>
            <person name="Bertilsson S."/>
            <person name="Dopson M."/>
        </authorList>
    </citation>
    <scope>NUCLEOTIDE SEQUENCE</scope>
    <source>
        <strain evidence="1">TM448A00224</strain>
        <strain evidence="2">TM448B00423</strain>
    </source>
</reference>
<evidence type="ECO:0000313" key="1">
    <source>
        <dbReference type="EMBL" id="QJA45369.1"/>
    </source>
</evidence>
<gene>
    <name evidence="1" type="ORF">TM448A00224_0034</name>
    <name evidence="2" type="ORF">TM448B00423_0025</name>
</gene>
<accession>A0A6H1ZD41</accession>
<dbReference type="EMBL" id="MT144620">
    <property type="protein sequence ID" value="QJH95456.1"/>
    <property type="molecule type" value="Genomic_DNA"/>
</dbReference>
<name>A0A6H1ZD41_9ZZZZ</name>
<proteinExistence type="predicted"/>
<dbReference type="EMBL" id="MT143989">
    <property type="protein sequence ID" value="QJA45369.1"/>
    <property type="molecule type" value="Genomic_DNA"/>
</dbReference>
<protein>
    <submittedName>
        <fullName evidence="1">Uncharacterized protein</fullName>
    </submittedName>
</protein>
<organism evidence="1">
    <name type="scientific">viral metagenome</name>
    <dbReference type="NCBI Taxonomy" id="1070528"/>
    <lineage>
        <taxon>unclassified sequences</taxon>
        <taxon>metagenomes</taxon>
        <taxon>organismal metagenomes</taxon>
    </lineage>
</organism>
<evidence type="ECO:0000313" key="2">
    <source>
        <dbReference type="EMBL" id="QJH95456.1"/>
    </source>
</evidence>
<sequence length="78" mass="8526">MAFVNAPIKNTTQDLEDLRDTLISGTTAIAVSLKTILNGAATIKEAISKIELRAVYMSEALKIYNKILENNDAETKTI</sequence>